<dbReference type="AlphaFoldDB" id="A0A0M0K6M7"/>
<evidence type="ECO:0000313" key="1">
    <source>
        <dbReference type="EMBL" id="KOO34521.1"/>
    </source>
</evidence>
<proteinExistence type="predicted"/>
<name>A0A0M0K6M7_9EUKA</name>
<dbReference type="Proteomes" id="UP000037460">
    <property type="component" value="Unassembled WGS sequence"/>
</dbReference>
<organism evidence="1 2">
    <name type="scientific">Chrysochromulina tobinii</name>
    <dbReference type="NCBI Taxonomy" id="1460289"/>
    <lineage>
        <taxon>Eukaryota</taxon>
        <taxon>Haptista</taxon>
        <taxon>Haptophyta</taxon>
        <taxon>Prymnesiophyceae</taxon>
        <taxon>Prymnesiales</taxon>
        <taxon>Chrysochromulinaceae</taxon>
        <taxon>Chrysochromulina</taxon>
    </lineage>
</organism>
<evidence type="ECO:0000313" key="2">
    <source>
        <dbReference type="Proteomes" id="UP000037460"/>
    </source>
</evidence>
<dbReference type="EMBL" id="JWZX01001193">
    <property type="protein sequence ID" value="KOO34521.1"/>
    <property type="molecule type" value="Genomic_DNA"/>
</dbReference>
<comment type="caution">
    <text evidence="1">The sequence shown here is derived from an EMBL/GenBank/DDBJ whole genome shotgun (WGS) entry which is preliminary data.</text>
</comment>
<keyword evidence="2" id="KW-1185">Reference proteome</keyword>
<dbReference type="SUPFAM" id="SSF69318">
    <property type="entry name" value="Integrin alpha N-terminal domain"/>
    <property type="match status" value="1"/>
</dbReference>
<sequence length="723" mass="77370">MFMFEMVSEFRVRIAVVGCCGTGRNFLFAGYLDGDGVNELIISDGAGVGGAHTLVYSQACSCFEPTTDSSAGTFTGTAGLGITSMSFADYDGDESSIPARTSCRLQPGFNGLSPHPTNVLNAGQLFYANGYPNSSSSNIGYETDDAVSTYFLVTDHEAGSTSPSGAYFVFQVSKAGTSSGGNLNADFSFPAYPSSMNYPELVLLDDPGEGALNVWDRETGTGQFTWSWTGCCTGGMVLGPFPPMGFTMKIELGARGNSSDPRVFGGTTSVRVGSYSSLNNDVDFMTMPARPMEITVTGQTCNDYCAIASSCGECTIRSAGDTQCGWCSATGTCMPAARAAVVCPDHPTIGDAFIEYRTCCPVCEALFGLPDACTETAGCGYCAETGECISGSSELACRLCTAAPPFNISALVNDDPNATCVPPDAFVQLHMHNARIVRSNLGGQGGLCSRNASDCDEAYNNVTTPHNILIRNIGLNVMSAYHQPAGAISGGEVVDLLISNLTTYRSWAPYENGLVVKNGVNEFAQINLLAPRRAEQTNSWNTEMTFVELKFEFVTMNSTTGALRPLPLGRIFLTFHDFYTGRIRQGVISNTEIIQIDPVAAHPTELYADDTELERLDNWSQAVTDSQLQSFFPSNASRSYLNSWARKVTRSSTAGVAADDPLDSYTLTTQQANRAIMFMFEMVSEFRVRIAVVGCCGTGRSFIFAGSIVNQGVMVDGIWIDFD</sequence>
<accession>A0A0M0K6M7</accession>
<protein>
    <submittedName>
        <fullName evidence="1">Fibrillin 1</fullName>
    </submittedName>
</protein>
<reference evidence="2" key="1">
    <citation type="journal article" date="2015" name="PLoS Genet.">
        <title>Genome Sequence and Transcriptome Analyses of Chrysochromulina tobin: Metabolic Tools for Enhanced Algal Fitness in the Prominent Order Prymnesiales (Haptophyceae).</title>
        <authorList>
            <person name="Hovde B.T."/>
            <person name="Deodato C.R."/>
            <person name="Hunsperger H.M."/>
            <person name="Ryken S.A."/>
            <person name="Yost W."/>
            <person name="Jha R.K."/>
            <person name="Patterson J."/>
            <person name="Monnat R.J. Jr."/>
            <person name="Barlow S.B."/>
            <person name="Starkenburg S.R."/>
            <person name="Cattolico R.A."/>
        </authorList>
    </citation>
    <scope>NUCLEOTIDE SEQUENCE</scope>
    <source>
        <strain evidence="2">CCMP291</strain>
    </source>
</reference>
<dbReference type="InterPro" id="IPR028994">
    <property type="entry name" value="Integrin_alpha_N"/>
</dbReference>
<gene>
    <name evidence="1" type="ORF">Ctob_011340</name>
</gene>